<dbReference type="OrthoDB" id="2971773at2"/>
<comment type="caution">
    <text evidence="1">The sequence shown here is derived from an EMBL/GenBank/DDBJ whole genome shotgun (WGS) entry which is preliminary data.</text>
</comment>
<organism evidence="1 2">
    <name type="scientific">Fictibacillus enclensis</name>
    <dbReference type="NCBI Taxonomy" id="1017270"/>
    <lineage>
        <taxon>Bacteria</taxon>
        <taxon>Bacillati</taxon>
        <taxon>Bacillota</taxon>
        <taxon>Bacilli</taxon>
        <taxon>Bacillales</taxon>
        <taxon>Fictibacillaceae</taxon>
        <taxon>Fictibacillus</taxon>
    </lineage>
</organism>
<accession>A0A0V8JB81</accession>
<name>A0A0V8JB81_9BACL</name>
<proteinExistence type="predicted"/>
<dbReference type="AlphaFoldDB" id="A0A0V8JB81"/>
<keyword evidence="2" id="KW-1185">Reference proteome</keyword>
<dbReference type="EMBL" id="LNQN01000001">
    <property type="protein sequence ID" value="KSU84286.1"/>
    <property type="molecule type" value="Genomic_DNA"/>
</dbReference>
<reference evidence="1 2" key="1">
    <citation type="journal article" date="2014" name="Antonie Van Leeuwenhoek">
        <title>Fictibacillus enclensis sp. nov., isolated from marine sediment.</title>
        <authorList>
            <person name="Dastager S.G."/>
            <person name="Mawlankar R."/>
            <person name="Srinivasan K."/>
            <person name="Tang S.K."/>
            <person name="Lee J.C."/>
            <person name="Ramana V.V."/>
            <person name="Shouche Y.S."/>
        </authorList>
    </citation>
    <scope>NUCLEOTIDE SEQUENCE [LARGE SCALE GENOMIC DNA]</scope>
    <source>
        <strain evidence="1 2">NIO-1003</strain>
    </source>
</reference>
<gene>
    <name evidence="1" type="ORF">AS030_01625</name>
</gene>
<evidence type="ECO:0000313" key="2">
    <source>
        <dbReference type="Proteomes" id="UP000054099"/>
    </source>
</evidence>
<sequence length="73" mass="8166">MVSLVNHVCRQRSWSVGQKEIQGKEYESVVGALQNCHENEAVVCRVNDDSVCVTSKEDIQELEEIGYKVLAAN</sequence>
<dbReference type="Proteomes" id="UP000054099">
    <property type="component" value="Unassembled WGS sequence"/>
</dbReference>
<evidence type="ECO:0000313" key="1">
    <source>
        <dbReference type="EMBL" id="KSU84286.1"/>
    </source>
</evidence>
<dbReference type="RefSeq" id="WP_061967645.1">
    <property type="nucleotide sequence ID" value="NZ_FMAV01000001.1"/>
</dbReference>
<protein>
    <submittedName>
        <fullName evidence="1">Uncharacterized protein</fullName>
    </submittedName>
</protein>